<dbReference type="AlphaFoldDB" id="A0A4Q2U4T0"/>
<gene>
    <name evidence="8" type="ORF">D3273_13055</name>
</gene>
<accession>A0A4Q2U4T0</accession>
<feature type="transmembrane region" description="Helical" evidence="7">
    <location>
        <begin position="50"/>
        <end position="73"/>
    </location>
</feature>
<dbReference type="GO" id="GO:0055085">
    <property type="term" value="P:transmembrane transport"/>
    <property type="evidence" value="ECO:0007669"/>
    <property type="project" value="InterPro"/>
</dbReference>
<comment type="caution">
    <text evidence="8">The sequence shown here is derived from an EMBL/GenBank/DDBJ whole genome shotgun (WGS) entry which is preliminary data.</text>
</comment>
<dbReference type="InterPro" id="IPR037294">
    <property type="entry name" value="ABC_BtuC-like"/>
</dbReference>
<comment type="subcellular location">
    <subcellularLocation>
        <location evidence="6">Cell membrane</location>
        <topology evidence="6">Multi-pass membrane protein</topology>
    </subcellularLocation>
    <subcellularLocation>
        <location evidence="1">Membrane</location>
        <topology evidence="1">Multi-pass membrane protein</topology>
    </subcellularLocation>
</comment>
<reference evidence="8 9" key="2">
    <citation type="submission" date="2019-02" db="EMBL/GenBank/DDBJ databases">
        <title>'Lichenibacterium ramalinii' gen. nov. sp. nov., 'Lichenibacterium minor' gen. nov. sp. nov.</title>
        <authorList>
            <person name="Pankratov T."/>
        </authorList>
    </citation>
    <scope>NUCLEOTIDE SEQUENCE [LARGE SCALE GENOMIC DNA]</scope>
    <source>
        <strain evidence="8 9">RmlP026</strain>
    </source>
</reference>
<reference evidence="8 9" key="1">
    <citation type="submission" date="2018-12" db="EMBL/GenBank/DDBJ databases">
        <authorList>
            <person name="Grouzdev D.S."/>
            <person name="Krutkina M.S."/>
        </authorList>
    </citation>
    <scope>NUCLEOTIDE SEQUENCE [LARGE SCALE GENOMIC DNA]</scope>
    <source>
        <strain evidence="8 9">RmlP026</strain>
    </source>
</reference>
<evidence type="ECO:0000313" key="9">
    <source>
        <dbReference type="Proteomes" id="UP000290759"/>
    </source>
</evidence>
<feature type="transmembrane region" description="Helical" evidence="7">
    <location>
        <begin position="85"/>
        <end position="108"/>
    </location>
</feature>
<dbReference type="InterPro" id="IPR001626">
    <property type="entry name" value="ABC_TroCD"/>
</dbReference>
<keyword evidence="9" id="KW-1185">Reference proteome</keyword>
<feature type="transmembrane region" description="Helical" evidence="7">
    <location>
        <begin position="164"/>
        <end position="181"/>
    </location>
</feature>
<evidence type="ECO:0000313" key="8">
    <source>
        <dbReference type="EMBL" id="RYC31563.1"/>
    </source>
</evidence>
<feature type="transmembrane region" description="Helical" evidence="7">
    <location>
        <begin position="241"/>
        <end position="261"/>
    </location>
</feature>
<protein>
    <submittedName>
        <fullName evidence="8">Metal ABC transporter permease</fullName>
    </submittedName>
</protein>
<evidence type="ECO:0000256" key="1">
    <source>
        <dbReference type="ARBA" id="ARBA00004141"/>
    </source>
</evidence>
<dbReference type="Proteomes" id="UP000290759">
    <property type="component" value="Unassembled WGS sequence"/>
</dbReference>
<evidence type="ECO:0000256" key="2">
    <source>
        <dbReference type="ARBA" id="ARBA00008034"/>
    </source>
</evidence>
<proteinExistence type="inferred from homology"/>
<feature type="transmembrane region" description="Helical" evidence="7">
    <location>
        <begin position="211"/>
        <end position="235"/>
    </location>
</feature>
<comment type="similarity">
    <text evidence="2 6">Belongs to the ABC-3 integral membrane protein family.</text>
</comment>
<dbReference type="RefSeq" id="WP_129227214.1">
    <property type="nucleotide sequence ID" value="NZ_QYBB01000013.1"/>
</dbReference>
<organism evidence="8 9">
    <name type="scientific">Lichenibacterium minor</name>
    <dbReference type="NCBI Taxonomy" id="2316528"/>
    <lineage>
        <taxon>Bacteria</taxon>
        <taxon>Pseudomonadati</taxon>
        <taxon>Pseudomonadota</taxon>
        <taxon>Alphaproteobacteria</taxon>
        <taxon>Hyphomicrobiales</taxon>
        <taxon>Lichenihabitantaceae</taxon>
        <taxon>Lichenibacterium</taxon>
    </lineage>
</organism>
<dbReference type="Gene3D" id="1.10.3470.10">
    <property type="entry name" value="ABC transporter involved in vitamin B12 uptake, BtuC"/>
    <property type="match status" value="1"/>
</dbReference>
<dbReference type="SUPFAM" id="SSF81345">
    <property type="entry name" value="ABC transporter involved in vitamin B12 uptake, BtuC"/>
    <property type="match status" value="1"/>
</dbReference>
<keyword evidence="5 7" id="KW-0472">Membrane</keyword>
<dbReference type="PANTHER" id="PTHR30477">
    <property type="entry name" value="ABC-TRANSPORTER METAL-BINDING PROTEIN"/>
    <property type="match status" value="1"/>
</dbReference>
<evidence type="ECO:0000256" key="3">
    <source>
        <dbReference type="ARBA" id="ARBA00022692"/>
    </source>
</evidence>
<dbReference type="EMBL" id="QYBB01000013">
    <property type="protein sequence ID" value="RYC31563.1"/>
    <property type="molecule type" value="Genomic_DNA"/>
</dbReference>
<dbReference type="OrthoDB" id="2375762at2"/>
<dbReference type="GO" id="GO:0043190">
    <property type="term" value="C:ATP-binding cassette (ABC) transporter complex"/>
    <property type="evidence" value="ECO:0007669"/>
    <property type="project" value="InterPro"/>
</dbReference>
<dbReference type="PANTHER" id="PTHR30477:SF0">
    <property type="entry name" value="METAL TRANSPORT SYSTEM MEMBRANE PROTEIN TM_0125-RELATED"/>
    <property type="match status" value="1"/>
</dbReference>
<evidence type="ECO:0000256" key="5">
    <source>
        <dbReference type="ARBA" id="ARBA00023136"/>
    </source>
</evidence>
<sequence>MLAYDFMRTAFVASGVVAILSGLVGYFLVLRNQTFAGHALAHVGFTGATGAILVGIAPLWGLVGFTLAAGLAMGALGEKLSARDVAIGMTLSLALGFGLLFLHFYTAFATQATALLFGNVLGVDREALWSLVTLSLLSLAVLAVVSRPLLFASLQPELAEARGVPVRLVSVAFLGIVAVAVSESSQIVGVLLVFTLMVGPAAAARNLSPRFGVGVALSAALALGEAWGGVTLAWFTDWPVSFWITALSATVYGFSFAPYGLGVLKARARRAGGGLSAAP</sequence>
<evidence type="ECO:0000256" key="4">
    <source>
        <dbReference type="ARBA" id="ARBA00022989"/>
    </source>
</evidence>
<keyword evidence="3 6" id="KW-0812">Transmembrane</keyword>
<dbReference type="Pfam" id="PF00950">
    <property type="entry name" value="ABC-3"/>
    <property type="match status" value="1"/>
</dbReference>
<evidence type="ECO:0000256" key="7">
    <source>
        <dbReference type="SAM" id="Phobius"/>
    </source>
</evidence>
<keyword evidence="4 7" id="KW-1133">Transmembrane helix</keyword>
<name>A0A4Q2U4T0_9HYPH</name>
<keyword evidence="6" id="KW-0813">Transport</keyword>
<feature type="transmembrane region" description="Helical" evidence="7">
    <location>
        <begin position="12"/>
        <end position="30"/>
    </location>
</feature>
<evidence type="ECO:0000256" key="6">
    <source>
        <dbReference type="RuleBase" id="RU003943"/>
    </source>
</evidence>
<feature type="transmembrane region" description="Helical" evidence="7">
    <location>
        <begin position="128"/>
        <end position="152"/>
    </location>
</feature>